<dbReference type="Proteomes" id="UP001501676">
    <property type="component" value="Unassembled WGS sequence"/>
</dbReference>
<evidence type="ECO:0000313" key="3">
    <source>
        <dbReference type="Proteomes" id="UP001501676"/>
    </source>
</evidence>
<reference evidence="3" key="1">
    <citation type="journal article" date="2019" name="Int. J. Syst. Evol. Microbiol.">
        <title>The Global Catalogue of Microorganisms (GCM) 10K type strain sequencing project: providing services to taxonomists for standard genome sequencing and annotation.</title>
        <authorList>
            <consortium name="The Broad Institute Genomics Platform"/>
            <consortium name="The Broad Institute Genome Sequencing Center for Infectious Disease"/>
            <person name="Wu L."/>
            <person name="Ma J."/>
        </authorList>
    </citation>
    <scope>NUCLEOTIDE SEQUENCE [LARGE SCALE GENOMIC DNA]</scope>
    <source>
        <strain evidence="3">JCM 9458</strain>
    </source>
</reference>
<comment type="caution">
    <text evidence="2">The sequence shown here is derived from an EMBL/GenBank/DDBJ whole genome shotgun (WGS) entry which is preliminary data.</text>
</comment>
<dbReference type="InterPro" id="IPR018958">
    <property type="entry name" value="Knr4/Smi1-like_dom"/>
</dbReference>
<keyword evidence="3" id="KW-1185">Reference proteome</keyword>
<dbReference type="SUPFAM" id="SSF160631">
    <property type="entry name" value="SMI1/KNR4-like"/>
    <property type="match status" value="1"/>
</dbReference>
<proteinExistence type="predicted"/>
<sequence>MIEVQLHTPDDWRQFLRDWSAEWISAAAEEPDRQRIPAEVVESGWLGYDPATEEVIGAAEQRLGTRLPPSYRQFLAISDGWRNTSPFIDDLLPVGEVGWFRDLNTDWLRAWAEGAGTDQEDLAVLLGDLPADEDEGEPDVMFEVVLMARALQISGRGDSAVLLLDPDGAGPDGEWRGYFFANWQGALGGGSPSFAALMRSEHQTFVRLNQPAGPTLQAVVEQTGRARRLLLDGRLDEGLPLLVQAREYGLPLAELLDAQAQFLLGDSSQAQSNLRMVFPHHHPELATDRFIASEIVPLLLGGHNEYHVTNYRTQRTDALATLLNDRVADPDAPITFADPQFDAAARHARELVAAGRLDDAWNAIVAALPAWRATSQYALLPAGLIADPILGALLDGPDRKERGEALLRTPRDR</sequence>
<dbReference type="Pfam" id="PF09346">
    <property type="entry name" value="SMI1_KNR4"/>
    <property type="match status" value="1"/>
</dbReference>
<dbReference type="InterPro" id="IPR037883">
    <property type="entry name" value="Knr4/Smi1-like_sf"/>
</dbReference>
<name>A0ABP6SPR2_9ACTN</name>
<feature type="domain" description="Knr4/Smi1-like" evidence="1">
    <location>
        <begin position="50"/>
        <end position="200"/>
    </location>
</feature>
<dbReference type="RefSeq" id="WP_345725949.1">
    <property type="nucleotide sequence ID" value="NZ_BAAAYN010000001.1"/>
</dbReference>
<dbReference type="SMART" id="SM00860">
    <property type="entry name" value="SMI1_KNR4"/>
    <property type="match status" value="1"/>
</dbReference>
<evidence type="ECO:0000259" key="1">
    <source>
        <dbReference type="SMART" id="SM00860"/>
    </source>
</evidence>
<protein>
    <recommendedName>
        <fullName evidence="1">Knr4/Smi1-like domain-containing protein</fullName>
    </recommendedName>
</protein>
<dbReference type="Gene3D" id="3.40.1580.10">
    <property type="entry name" value="SMI1/KNR4-like"/>
    <property type="match status" value="1"/>
</dbReference>
<gene>
    <name evidence="2" type="ORF">GCM10020369_01640</name>
</gene>
<evidence type="ECO:0000313" key="2">
    <source>
        <dbReference type="EMBL" id="GAA3381896.1"/>
    </source>
</evidence>
<organism evidence="2 3">
    <name type="scientific">Cryptosporangium minutisporangium</name>
    <dbReference type="NCBI Taxonomy" id="113569"/>
    <lineage>
        <taxon>Bacteria</taxon>
        <taxon>Bacillati</taxon>
        <taxon>Actinomycetota</taxon>
        <taxon>Actinomycetes</taxon>
        <taxon>Cryptosporangiales</taxon>
        <taxon>Cryptosporangiaceae</taxon>
        <taxon>Cryptosporangium</taxon>
    </lineage>
</organism>
<dbReference type="EMBL" id="BAAAYN010000001">
    <property type="protein sequence ID" value="GAA3381896.1"/>
    <property type="molecule type" value="Genomic_DNA"/>
</dbReference>
<accession>A0ABP6SPR2</accession>